<keyword evidence="1" id="KW-0472">Membrane</keyword>
<keyword evidence="1" id="KW-0812">Transmembrane</keyword>
<protein>
    <submittedName>
        <fullName evidence="2">Uncharacterized protein</fullName>
    </submittedName>
</protein>
<name>A0A4R8WIF9_9MICO</name>
<evidence type="ECO:0000256" key="1">
    <source>
        <dbReference type="SAM" id="Phobius"/>
    </source>
</evidence>
<sequence>MENIGIAEMSLGLVGLLFVLTVAFAGVAMAGRRGQPLPLVRARRVSALRSAVAVSIALAVFAVAILIHIANPLLELVPFFLGPLAAAAAGLIAFTLMPAPTIDGALRRRTRNVQPRTLRDYSTSGQRARFCVIVGLTALVAVGAGLLSKSAPDGRSLCIALFPAECKEGGPYLFPGWMFALPVLVLTGILVLATVQALRRVIDAPATAWAELSDADAALRRSGVRLVFRVASAPLALTLGLLLGMASLPLVNAPLLETGLDVNTAATLHTIGMVLFGTAAVALVYGLSLAFLAVIGAIKLPRTAFAGPRSEYAE</sequence>
<dbReference type="EMBL" id="SOFM01000003">
    <property type="protein sequence ID" value="TFC07992.1"/>
    <property type="molecule type" value="Genomic_DNA"/>
</dbReference>
<organism evidence="2 3">
    <name type="scientific">Cryobacterium mannosilyticum</name>
    <dbReference type="NCBI Taxonomy" id="1259190"/>
    <lineage>
        <taxon>Bacteria</taxon>
        <taxon>Bacillati</taxon>
        <taxon>Actinomycetota</taxon>
        <taxon>Actinomycetes</taxon>
        <taxon>Micrococcales</taxon>
        <taxon>Microbacteriaceae</taxon>
        <taxon>Cryobacterium</taxon>
    </lineage>
</organism>
<feature type="transmembrane region" description="Helical" evidence="1">
    <location>
        <begin position="128"/>
        <end position="147"/>
    </location>
</feature>
<proteinExistence type="predicted"/>
<feature type="transmembrane region" description="Helical" evidence="1">
    <location>
        <begin position="226"/>
        <end position="251"/>
    </location>
</feature>
<keyword evidence="1" id="KW-1133">Transmembrane helix</keyword>
<dbReference type="RefSeq" id="WP_134505967.1">
    <property type="nucleotide sequence ID" value="NZ_SOFM01000003.1"/>
</dbReference>
<accession>A0A4R8WIF9</accession>
<reference evidence="2 3" key="1">
    <citation type="submission" date="2019-03" db="EMBL/GenBank/DDBJ databases">
        <title>Genomics of glacier-inhabiting Cryobacterium strains.</title>
        <authorList>
            <person name="Liu Q."/>
            <person name="Xin Y.-H."/>
        </authorList>
    </citation>
    <scope>NUCLEOTIDE SEQUENCE [LARGE SCALE GENOMIC DNA]</scope>
    <source>
        <strain evidence="2 3">RHLT2-21</strain>
    </source>
</reference>
<dbReference type="AlphaFoldDB" id="A0A4R8WIF9"/>
<gene>
    <name evidence="2" type="ORF">E3O32_00580</name>
</gene>
<dbReference type="Proteomes" id="UP000297643">
    <property type="component" value="Unassembled WGS sequence"/>
</dbReference>
<feature type="transmembrane region" description="Helical" evidence="1">
    <location>
        <begin position="177"/>
        <end position="195"/>
    </location>
</feature>
<feature type="transmembrane region" description="Helical" evidence="1">
    <location>
        <begin position="51"/>
        <end position="70"/>
    </location>
</feature>
<feature type="transmembrane region" description="Helical" evidence="1">
    <location>
        <begin position="271"/>
        <end position="295"/>
    </location>
</feature>
<feature type="transmembrane region" description="Helical" evidence="1">
    <location>
        <begin position="6"/>
        <end position="30"/>
    </location>
</feature>
<comment type="caution">
    <text evidence="2">The sequence shown here is derived from an EMBL/GenBank/DDBJ whole genome shotgun (WGS) entry which is preliminary data.</text>
</comment>
<evidence type="ECO:0000313" key="2">
    <source>
        <dbReference type="EMBL" id="TFC07992.1"/>
    </source>
</evidence>
<evidence type="ECO:0000313" key="3">
    <source>
        <dbReference type="Proteomes" id="UP000297643"/>
    </source>
</evidence>
<feature type="transmembrane region" description="Helical" evidence="1">
    <location>
        <begin position="76"/>
        <end position="99"/>
    </location>
</feature>
<keyword evidence="3" id="KW-1185">Reference proteome</keyword>